<comment type="cofactor">
    <cofactor evidence="1">
        <name>[4Fe-4S] cluster</name>
        <dbReference type="ChEBI" id="CHEBI:49883"/>
    </cofactor>
</comment>
<evidence type="ECO:0000256" key="4">
    <source>
        <dbReference type="ARBA" id="ARBA00023004"/>
    </source>
</evidence>
<name>A0A9D1NZD4_9FIRM</name>
<dbReference type="InterPro" id="IPR023404">
    <property type="entry name" value="rSAM_horseshoe"/>
</dbReference>
<evidence type="ECO:0000256" key="5">
    <source>
        <dbReference type="ARBA" id="ARBA00023014"/>
    </source>
</evidence>
<dbReference type="PROSITE" id="PS51918">
    <property type="entry name" value="RADICAL_SAM"/>
    <property type="match status" value="1"/>
</dbReference>
<accession>A0A9D1NZD4</accession>
<evidence type="ECO:0000259" key="7">
    <source>
        <dbReference type="PROSITE" id="PS51918"/>
    </source>
</evidence>
<comment type="caution">
    <text evidence="8">The sequence shown here is derived from an EMBL/GenBank/DDBJ whole genome shotgun (WGS) entry which is preliminary data.</text>
</comment>
<dbReference type="Pfam" id="PF04055">
    <property type="entry name" value="Radical_SAM"/>
    <property type="match status" value="1"/>
</dbReference>
<keyword evidence="5" id="KW-0411">Iron-sulfur</keyword>
<dbReference type="InterPro" id="IPR006158">
    <property type="entry name" value="Cobalamin-bd"/>
</dbReference>
<gene>
    <name evidence="8" type="ORF">IAC80_06770</name>
</gene>
<dbReference type="SFLD" id="SFLDG01082">
    <property type="entry name" value="B12-binding_domain_containing"/>
    <property type="match status" value="1"/>
</dbReference>
<dbReference type="SFLD" id="SFLDG01123">
    <property type="entry name" value="methyltransferase_(Class_B)"/>
    <property type="match status" value="1"/>
</dbReference>
<evidence type="ECO:0000256" key="3">
    <source>
        <dbReference type="ARBA" id="ARBA00022723"/>
    </source>
</evidence>
<evidence type="ECO:0000259" key="6">
    <source>
        <dbReference type="PROSITE" id="PS51332"/>
    </source>
</evidence>
<evidence type="ECO:0000256" key="1">
    <source>
        <dbReference type="ARBA" id="ARBA00001966"/>
    </source>
</evidence>
<dbReference type="PANTHER" id="PTHR43409:SF16">
    <property type="entry name" value="SLR0320 PROTEIN"/>
    <property type="match status" value="1"/>
</dbReference>
<feature type="domain" description="Radical SAM core" evidence="7">
    <location>
        <begin position="174"/>
        <end position="393"/>
    </location>
</feature>
<organism evidence="8 9">
    <name type="scientific">Candidatus Merdiplasma excrementigallinarum</name>
    <dbReference type="NCBI Taxonomy" id="2840864"/>
    <lineage>
        <taxon>Bacteria</taxon>
        <taxon>Bacillati</taxon>
        <taxon>Bacillota</taxon>
        <taxon>Clostridia</taxon>
        <taxon>Lachnospirales</taxon>
        <taxon>Lachnospiraceae</taxon>
        <taxon>Lachnospiraceae incertae sedis</taxon>
        <taxon>Candidatus Merdiplasma</taxon>
    </lineage>
</organism>
<dbReference type="Proteomes" id="UP000886889">
    <property type="component" value="Unassembled WGS sequence"/>
</dbReference>
<dbReference type="InterPro" id="IPR006638">
    <property type="entry name" value="Elp3/MiaA/NifB-like_rSAM"/>
</dbReference>
<sequence length="575" mass="66642">MRVLLTAINAKYIHSNLAVYSLRAYAAPYRDRIETAEFTINQQQDYILQRIYEKKPDILAFSCYIWNVETVLSLARDIALVLPETKIWLGGPEVSYNGEELLKTYPEITGIMRGEGEKSFLSLLEYYLENKGEPEEIGGILFRKKDGSIGQGRPEWPALLPLDEIPFPYQDTEDFAHRIIYYESSRGCPFACSYCLSSLDRSVRLRSIPLVLKELQFFLDHKVPQVKFVDRTFNCSHSHAMAVWSYIREHDNGVTNFHFEIEGDLLREDELELLGQMRPGLVQLEIGVQSVNPRTLAAVNRKADFEKIARACRKLKAAGRQHLHLDLIAGLPWEDFDSFRESFRQVYALGPHELQLGFLKVLKGSGIEREADSLEMVRRHRPPYEVLYTGWMSFADLLRLKGVEEMLEVYYNSGQFSVTVAALEKQFANPFDLYDGLAEACREKGAFDVSLSRMQRLNMLRDFIRKEEKLPAAVGDQLLLQDWYLRENAKTRPEWAPDLTAWKSVIAGFYRSQDRRNRYLPDYGQYDWKQVMHMTHLEPFLDGDGAPQAWFLFDYRHRDPITGNARMSRIEENPA</sequence>
<keyword evidence="4" id="KW-0408">Iron</keyword>
<dbReference type="Pfam" id="PF13311">
    <property type="entry name" value="DUF4080"/>
    <property type="match status" value="1"/>
</dbReference>
<dbReference type="SUPFAM" id="SSF102114">
    <property type="entry name" value="Radical SAM enzymes"/>
    <property type="match status" value="1"/>
</dbReference>
<dbReference type="InterPro" id="IPR025288">
    <property type="entry name" value="DUF4080"/>
</dbReference>
<dbReference type="AlphaFoldDB" id="A0A9D1NZD4"/>
<feature type="domain" description="B12-binding" evidence="6">
    <location>
        <begin position="1"/>
        <end position="134"/>
    </location>
</feature>
<evidence type="ECO:0000256" key="2">
    <source>
        <dbReference type="ARBA" id="ARBA00022691"/>
    </source>
</evidence>
<reference evidence="8" key="2">
    <citation type="journal article" date="2021" name="PeerJ">
        <title>Extensive microbial diversity within the chicken gut microbiome revealed by metagenomics and culture.</title>
        <authorList>
            <person name="Gilroy R."/>
            <person name="Ravi A."/>
            <person name="Getino M."/>
            <person name="Pursley I."/>
            <person name="Horton D.L."/>
            <person name="Alikhan N.F."/>
            <person name="Baker D."/>
            <person name="Gharbi K."/>
            <person name="Hall N."/>
            <person name="Watson M."/>
            <person name="Adriaenssens E.M."/>
            <person name="Foster-Nyarko E."/>
            <person name="Jarju S."/>
            <person name="Secka A."/>
            <person name="Antonio M."/>
            <person name="Oren A."/>
            <person name="Chaudhuri R.R."/>
            <person name="La Ragione R."/>
            <person name="Hildebrand F."/>
            <person name="Pallen M.J."/>
        </authorList>
    </citation>
    <scope>NUCLEOTIDE SEQUENCE</scope>
    <source>
        <strain evidence="8">ChiBcec6-7307</strain>
    </source>
</reference>
<reference evidence="8" key="1">
    <citation type="submission" date="2020-10" db="EMBL/GenBank/DDBJ databases">
        <authorList>
            <person name="Gilroy R."/>
        </authorList>
    </citation>
    <scope>NUCLEOTIDE SEQUENCE</scope>
    <source>
        <strain evidence="8">ChiBcec6-7307</strain>
    </source>
</reference>
<dbReference type="CDD" id="cd01335">
    <property type="entry name" value="Radical_SAM"/>
    <property type="match status" value="1"/>
</dbReference>
<protein>
    <submittedName>
        <fullName evidence="8">B12-binding domain-containing radical SAM protein</fullName>
    </submittedName>
</protein>
<dbReference type="Gene3D" id="3.40.50.280">
    <property type="entry name" value="Cobalamin-binding domain"/>
    <property type="match status" value="1"/>
</dbReference>
<keyword evidence="3" id="KW-0479">Metal-binding</keyword>
<dbReference type="Pfam" id="PF02310">
    <property type="entry name" value="B12-binding"/>
    <property type="match status" value="1"/>
</dbReference>
<dbReference type="PANTHER" id="PTHR43409">
    <property type="entry name" value="ANAEROBIC MAGNESIUM-PROTOPORPHYRIN IX MONOMETHYL ESTER CYCLASE-RELATED"/>
    <property type="match status" value="1"/>
</dbReference>
<proteinExistence type="predicted"/>
<keyword evidence="2" id="KW-0949">S-adenosyl-L-methionine</keyword>
<dbReference type="GO" id="GO:0046872">
    <property type="term" value="F:metal ion binding"/>
    <property type="evidence" value="ECO:0007669"/>
    <property type="project" value="UniProtKB-KW"/>
</dbReference>
<dbReference type="GO" id="GO:0031419">
    <property type="term" value="F:cobalamin binding"/>
    <property type="evidence" value="ECO:0007669"/>
    <property type="project" value="InterPro"/>
</dbReference>
<evidence type="ECO:0000313" key="9">
    <source>
        <dbReference type="Proteomes" id="UP000886889"/>
    </source>
</evidence>
<dbReference type="SMART" id="SM00729">
    <property type="entry name" value="Elp3"/>
    <property type="match status" value="1"/>
</dbReference>
<dbReference type="SFLD" id="SFLDS00029">
    <property type="entry name" value="Radical_SAM"/>
    <property type="match status" value="1"/>
</dbReference>
<dbReference type="InterPro" id="IPR058240">
    <property type="entry name" value="rSAM_sf"/>
</dbReference>
<dbReference type="EMBL" id="DVOS01000057">
    <property type="protein sequence ID" value="HIV23626.1"/>
    <property type="molecule type" value="Genomic_DNA"/>
</dbReference>
<dbReference type="InterPro" id="IPR051198">
    <property type="entry name" value="BchE-like"/>
</dbReference>
<dbReference type="CDD" id="cd02068">
    <property type="entry name" value="radical_SAM_B12_BD"/>
    <property type="match status" value="1"/>
</dbReference>
<dbReference type="InterPro" id="IPR034466">
    <property type="entry name" value="Methyltransferase_Class_B"/>
</dbReference>
<dbReference type="PROSITE" id="PS51332">
    <property type="entry name" value="B12_BINDING"/>
    <property type="match status" value="1"/>
</dbReference>
<dbReference type="GO" id="GO:0051539">
    <property type="term" value="F:4 iron, 4 sulfur cluster binding"/>
    <property type="evidence" value="ECO:0007669"/>
    <property type="project" value="UniProtKB-KW"/>
</dbReference>
<dbReference type="GO" id="GO:0005829">
    <property type="term" value="C:cytosol"/>
    <property type="evidence" value="ECO:0007669"/>
    <property type="project" value="TreeGrafter"/>
</dbReference>
<evidence type="ECO:0000313" key="8">
    <source>
        <dbReference type="EMBL" id="HIV23626.1"/>
    </source>
</evidence>
<dbReference type="Gene3D" id="3.80.30.20">
    <property type="entry name" value="tm_1862 like domain"/>
    <property type="match status" value="1"/>
</dbReference>
<dbReference type="GO" id="GO:0003824">
    <property type="term" value="F:catalytic activity"/>
    <property type="evidence" value="ECO:0007669"/>
    <property type="project" value="InterPro"/>
</dbReference>
<dbReference type="InterPro" id="IPR007197">
    <property type="entry name" value="rSAM"/>
</dbReference>